<dbReference type="PANTHER" id="PTHR33116">
    <property type="entry name" value="REVERSE TRANSCRIPTASE ZINC-BINDING DOMAIN-CONTAINING PROTEIN-RELATED-RELATED"/>
    <property type="match status" value="1"/>
</dbReference>
<dbReference type="SUPFAM" id="SSF56672">
    <property type="entry name" value="DNA/RNA polymerases"/>
    <property type="match status" value="1"/>
</dbReference>
<evidence type="ECO:0000259" key="1">
    <source>
        <dbReference type="PROSITE" id="PS50878"/>
    </source>
</evidence>
<protein>
    <recommendedName>
        <fullName evidence="1">Reverse transcriptase domain-containing protein</fullName>
    </recommendedName>
</protein>
<dbReference type="EMBL" id="JANJYI010000005">
    <property type="protein sequence ID" value="KAK2649869.1"/>
    <property type="molecule type" value="Genomic_DNA"/>
</dbReference>
<evidence type="ECO:0000313" key="2">
    <source>
        <dbReference type="EMBL" id="KAK2649869.1"/>
    </source>
</evidence>
<reference evidence="2" key="1">
    <citation type="journal article" date="2023" name="Plant J.">
        <title>Genome sequences and population genomics provide insights into the demographic history, inbreeding, and mutation load of two 'living fossil' tree species of Dipteronia.</title>
        <authorList>
            <person name="Feng Y."/>
            <person name="Comes H.P."/>
            <person name="Chen J."/>
            <person name="Zhu S."/>
            <person name="Lu R."/>
            <person name="Zhang X."/>
            <person name="Li P."/>
            <person name="Qiu J."/>
            <person name="Olsen K.M."/>
            <person name="Qiu Y."/>
        </authorList>
    </citation>
    <scope>NUCLEOTIDE SEQUENCE</scope>
    <source>
        <strain evidence="2">KIB01</strain>
    </source>
</reference>
<dbReference type="AlphaFoldDB" id="A0AAD9U911"/>
<feature type="domain" description="Reverse transcriptase" evidence="1">
    <location>
        <begin position="1"/>
        <end position="137"/>
    </location>
</feature>
<comment type="caution">
    <text evidence="2">The sequence shown here is derived from an EMBL/GenBank/DDBJ whole genome shotgun (WGS) entry which is preliminary data.</text>
</comment>
<name>A0AAD9U911_9ROSI</name>
<organism evidence="2 3">
    <name type="scientific">Dipteronia dyeriana</name>
    <dbReference type="NCBI Taxonomy" id="168575"/>
    <lineage>
        <taxon>Eukaryota</taxon>
        <taxon>Viridiplantae</taxon>
        <taxon>Streptophyta</taxon>
        <taxon>Embryophyta</taxon>
        <taxon>Tracheophyta</taxon>
        <taxon>Spermatophyta</taxon>
        <taxon>Magnoliopsida</taxon>
        <taxon>eudicotyledons</taxon>
        <taxon>Gunneridae</taxon>
        <taxon>Pentapetalae</taxon>
        <taxon>rosids</taxon>
        <taxon>malvids</taxon>
        <taxon>Sapindales</taxon>
        <taxon>Sapindaceae</taxon>
        <taxon>Hippocastanoideae</taxon>
        <taxon>Acereae</taxon>
        <taxon>Dipteronia</taxon>
    </lineage>
</organism>
<dbReference type="Pfam" id="PF00078">
    <property type="entry name" value="RVT_1"/>
    <property type="match status" value="1"/>
</dbReference>
<sequence>MSCISTVSYSFKLNGKICDDIIPSRGLIQGDPLSPYLFLIFTEGLSSLVQGEQDRGVFYGFKPSRHSLRISHLFFADDSLLFTRAEDRYCETIKRVLQNYFEASGQVINYEKSAVCVSPSVGKTEGKRLADRMGMNLMDCHGKYLGLSCFSGRNKRKLFTDIVDRVWNIIKGWGEKLLSVGGKEVLIKAVIQAILSYTMSIFRLPKGLVDEIQRLIARFWWGWK</sequence>
<dbReference type="PANTHER" id="PTHR33116:SF86">
    <property type="entry name" value="REVERSE TRANSCRIPTASE DOMAIN-CONTAINING PROTEIN"/>
    <property type="match status" value="1"/>
</dbReference>
<evidence type="ECO:0000313" key="3">
    <source>
        <dbReference type="Proteomes" id="UP001280121"/>
    </source>
</evidence>
<dbReference type="InterPro" id="IPR000477">
    <property type="entry name" value="RT_dom"/>
</dbReference>
<dbReference type="InterPro" id="IPR043502">
    <property type="entry name" value="DNA/RNA_pol_sf"/>
</dbReference>
<proteinExistence type="predicted"/>
<dbReference type="Proteomes" id="UP001280121">
    <property type="component" value="Unassembled WGS sequence"/>
</dbReference>
<dbReference type="PROSITE" id="PS50878">
    <property type="entry name" value="RT_POL"/>
    <property type="match status" value="1"/>
</dbReference>
<keyword evidence="3" id="KW-1185">Reference proteome</keyword>
<accession>A0AAD9U911</accession>
<gene>
    <name evidence="2" type="ORF">Ddye_017358</name>
</gene>